<accession>A0A816YG52</accession>
<comment type="caution">
    <text evidence="2">The sequence shown here is derived from an EMBL/GenBank/DDBJ whole genome shotgun (WGS) entry which is preliminary data.</text>
</comment>
<feature type="compositionally biased region" description="Basic and acidic residues" evidence="1">
    <location>
        <begin position="11"/>
        <end position="20"/>
    </location>
</feature>
<protein>
    <submittedName>
        <fullName evidence="2">Uncharacterized protein</fullName>
    </submittedName>
</protein>
<dbReference type="AlphaFoldDB" id="A0A816YG52"/>
<evidence type="ECO:0000313" key="2">
    <source>
        <dbReference type="EMBL" id="CAF2161672.1"/>
    </source>
</evidence>
<organism evidence="2 3">
    <name type="scientific">Rotaria magnacalcarata</name>
    <dbReference type="NCBI Taxonomy" id="392030"/>
    <lineage>
        <taxon>Eukaryota</taxon>
        <taxon>Metazoa</taxon>
        <taxon>Spiralia</taxon>
        <taxon>Gnathifera</taxon>
        <taxon>Rotifera</taxon>
        <taxon>Eurotatoria</taxon>
        <taxon>Bdelloidea</taxon>
        <taxon>Philodinida</taxon>
        <taxon>Philodinidae</taxon>
        <taxon>Rotaria</taxon>
    </lineage>
</organism>
<evidence type="ECO:0000256" key="1">
    <source>
        <dbReference type="SAM" id="MobiDB-lite"/>
    </source>
</evidence>
<gene>
    <name evidence="2" type="ORF">WKI299_LOCUS32236</name>
</gene>
<evidence type="ECO:0000313" key="3">
    <source>
        <dbReference type="Proteomes" id="UP000663856"/>
    </source>
</evidence>
<feature type="region of interest" description="Disordered" evidence="1">
    <location>
        <begin position="1"/>
        <end position="20"/>
    </location>
</feature>
<name>A0A816YG52_9BILA</name>
<sequence length="95" mass="10711">MATTYNAQREPWAKNNDKIHDKPFGIEIRNVACFKYNDSTQSMIQLTTQQTIAMANESIQDLHNGDSALRRGCAEHLTHVNDTNNNDDISMDASI</sequence>
<proteinExistence type="predicted"/>
<dbReference type="Proteomes" id="UP000663856">
    <property type="component" value="Unassembled WGS sequence"/>
</dbReference>
<reference evidence="2" key="1">
    <citation type="submission" date="2021-02" db="EMBL/GenBank/DDBJ databases">
        <authorList>
            <person name="Nowell W R."/>
        </authorList>
    </citation>
    <scope>NUCLEOTIDE SEQUENCE</scope>
</reference>
<dbReference type="EMBL" id="CAJNRF010014817">
    <property type="protein sequence ID" value="CAF2161672.1"/>
    <property type="molecule type" value="Genomic_DNA"/>
</dbReference>